<dbReference type="EMBL" id="AFZE01000009">
    <property type="protein sequence ID" value="EHL15735.1"/>
    <property type="molecule type" value="Genomic_DNA"/>
</dbReference>
<protein>
    <recommendedName>
        <fullName evidence="2">Smf/DprA SLOG domain-containing protein</fullName>
    </recommendedName>
</protein>
<dbReference type="BioCyc" id="EBAC796937-HMP:GMGH-1714-MONOMER"/>
<reference evidence="3 4" key="1">
    <citation type="submission" date="2011-08" db="EMBL/GenBank/DDBJ databases">
        <title>The Genome Sequence of Eubacteriaceae bacterium ACC19a.</title>
        <authorList>
            <consortium name="The Broad Institute Genome Sequencing Platform"/>
            <person name="Earl A."/>
            <person name="Ward D."/>
            <person name="Feldgarden M."/>
            <person name="Gevers D."/>
            <person name="Sizova M."/>
            <person name="Hazen A."/>
            <person name="Epstein S."/>
            <person name="Young S.K."/>
            <person name="Zeng Q."/>
            <person name="Gargeya S."/>
            <person name="Fitzgerald M."/>
            <person name="Haas B."/>
            <person name="Abouelleil A."/>
            <person name="Alvarado L."/>
            <person name="Arachchi H.M."/>
            <person name="Berlin A."/>
            <person name="Brown A."/>
            <person name="Chapman S.B."/>
            <person name="Chen Z."/>
            <person name="Dunbar C."/>
            <person name="Freedman E."/>
            <person name="Gearin G."/>
            <person name="Gellesch M."/>
            <person name="Goldberg J."/>
            <person name="Griggs A."/>
            <person name="Gujja S."/>
            <person name="Heiman D."/>
            <person name="Howarth C."/>
            <person name="Larson L."/>
            <person name="Lui A."/>
            <person name="MacDonald P.J.P."/>
            <person name="Montmayeur A."/>
            <person name="Murphy C."/>
            <person name="Neiman D."/>
            <person name="Pearson M."/>
            <person name="Priest M."/>
            <person name="Roberts A."/>
            <person name="Saif S."/>
            <person name="Shea T."/>
            <person name="Shenoy N."/>
            <person name="Sisk P."/>
            <person name="Stolte C."/>
            <person name="Sykes S."/>
            <person name="Wortman J."/>
            <person name="Nusbaum C."/>
            <person name="Birren B."/>
        </authorList>
    </citation>
    <scope>NUCLEOTIDE SEQUENCE [LARGE SCALE GENOMIC DNA]</scope>
    <source>
        <strain evidence="3 4">ACC19a</strain>
    </source>
</reference>
<organism evidence="3 4">
    <name type="scientific">Peptoanaerobacter stomatis</name>
    <dbReference type="NCBI Taxonomy" id="796937"/>
    <lineage>
        <taxon>Bacteria</taxon>
        <taxon>Bacillati</taxon>
        <taxon>Bacillota</taxon>
        <taxon>Clostridia</taxon>
        <taxon>Peptostreptococcales</taxon>
        <taxon>Filifactoraceae</taxon>
        <taxon>Peptoanaerobacter</taxon>
    </lineage>
</organism>
<dbReference type="Gene3D" id="3.40.50.450">
    <property type="match status" value="1"/>
</dbReference>
<name>G9WZV5_9FIRM</name>
<dbReference type="PANTHER" id="PTHR43022:SF1">
    <property type="entry name" value="PROTEIN SMF"/>
    <property type="match status" value="1"/>
</dbReference>
<dbReference type="InterPro" id="IPR057666">
    <property type="entry name" value="DrpA_SLOG"/>
</dbReference>
<dbReference type="NCBIfam" id="TIGR00732">
    <property type="entry name" value="dprA"/>
    <property type="match status" value="1"/>
</dbReference>
<dbReference type="SUPFAM" id="SSF102405">
    <property type="entry name" value="MCP/YpsA-like"/>
    <property type="match status" value="1"/>
</dbReference>
<dbReference type="PANTHER" id="PTHR43022">
    <property type="entry name" value="PROTEIN SMF"/>
    <property type="match status" value="1"/>
</dbReference>
<dbReference type="HOGENOM" id="CLU_029601_0_2_9"/>
<proteinExistence type="inferred from homology"/>
<evidence type="ECO:0000259" key="2">
    <source>
        <dbReference type="Pfam" id="PF02481"/>
    </source>
</evidence>
<sequence>MIKYYRILKANRIIDISINKVTHHFLKVLYIENRLYSIMKRRFIAINKGGFMSKVVQFFSEFYNMQISDILKLANNIKDDELYKINNHTIKSILPDFDLSKSNIDKYKEVLNKIDEENYKNNIDFITFADEKYPQILKNIKNFPKVLYYKGNAELLNYKRKIGVVGSRKPTPYGKFVTTSLVKDLTQNDFCIVSGFASGIDSISHKSAIENGGKTICVFGTPINKIYPASNKKLFEEVLLSNSLIISEQHCLKSSLPAFFALRNRIISGLSTGLLVTEAGAKSGTLITANYAMEQGKYIFSVPGNINSSNSIGTNSLIKDGACMTTSISDILFEYGYEQNLQIADETYDDLSPLENSIYTQVKNAGSCHAEKIAISLSLNIQDVISILNILDIKGYISYDGFMANYKIR</sequence>
<evidence type="ECO:0000313" key="3">
    <source>
        <dbReference type="EMBL" id="EHL15735.1"/>
    </source>
</evidence>
<gene>
    <name evidence="3" type="ORF">HMPREF9629_01706</name>
</gene>
<evidence type="ECO:0000313" key="4">
    <source>
        <dbReference type="Proteomes" id="UP000006437"/>
    </source>
</evidence>
<comment type="similarity">
    <text evidence="1">Belongs to the DprA/Smf family.</text>
</comment>
<comment type="caution">
    <text evidence="3">The sequence shown here is derived from an EMBL/GenBank/DDBJ whole genome shotgun (WGS) entry which is preliminary data.</text>
</comment>
<accession>G9WZV5</accession>
<dbReference type="Pfam" id="PF02481">
    <property type="entry name" value="DNA_processg_A"/>
    <property type="match status" value="1"/>
</dbReference>
<feature type="domain" description="Smf/DprA SLOG" evidence="2">
    <location>
        <begin position="125"/>
        <end position="334"/>
    </location>
</feature>
<dbReference type="PATRIC" id="fig|796937.3.peg.900"/>
<dbReference type="GO" id="GO:0009294">
    <property type="term" value="P:DNA-mediated transformation"/>
    <property type="evidence" value="ECO:0007669"/>
    <property type="project" value="InterPro"/>
</dbReference>
<evidence type="ECO:0000256" key="1">
    <source>
        <dbReference type="ARBA" id="ARBA00006525"/>
    </source>
</evidence>
<dbReference type="Proteomes" id="UP000006437">
    <property type="component" value="Unassembled WGS sequence"/>
</dbReference>
<dbReference type="InterPro" id="IPR003488">
    <property type="entry name" value="DprA"/>
</dbReference>
<dbReference type="AlphaFoldDB" id="G9WZV5"/>